<accession>A0ABD3W7S4</accession>
<dbReference type="PANTHER" id="PTHR13389">
    <property type="entry name" value="PUMILIO HOMOLOG 3"/>
    <property type="match status" value="1"/>
</dbReference>
<evidence type="ECO:0000313" key="6">
    <source>
        <dbReference type="Proteomes" id="UP001634394"/>
    </source>
</evidence>
<organism evidence="5 6">
    <name type="scientific">Sinanodonta woodiana</name>
    <name type="common">Chinese pond mussel</name>
    <name type="synonym">Anodonta woodiana</name>
    <dbReference type="NCBI Taxonomy" id="1069815"/>
    <lineage>
        <taxon>Eukaryota</taxon>
        <taxon>Metazoa</taxon>
        <taxon>Spiralia</taxon>
        <taxon>Lophotrochozoa</taxon>
        <taxon>Mollusca</taxon>
        <taxon>Bivalvia</taxon>
        <taxon>Autobranchia</taxon>
        <taxon>Heteroconchia</taxon>
        <taxon>Palaeoheterodonta</taxon>
        <taxon>Unionida</taxon>
        <taxon>Unionoidea</taxon>
        <taxon>Unionidae</taxon>
        <taxon>Unioninae</taxon>
        <taxon>Sinanodonta</taxon>
    </lineage>
</organism>
<feature type="region of interest" description="Disordered" evidence="3">
    <location>
        <begin position="1"/>
        <end position="61"/>
    </location>
</feature>
<dbReference type="PROSITE" id="PS50303">
    <property type="entry name" value="PUM_HD"/>
    <property type="match status" value="1"/>
</dbReference>
<dbReference type="InterPro" id="IPR011989">
    <property type="entry name" value="ARM-like"/>
</dbReference>
<dbReference type="EMBL" id="JBJQND010000008">
    <property type="protein sequence ID" value="KAL3869283.1"/>
    <property type="molecule type" value="Genomic_DNA"/>
</dbReference>
<dbReference type="Proteomes" id="UP001634394">
    <property type="component" value="Unassembled WGS sequence"/>
</dbReference>
<dbReference type="InterPro" id="IPR040059">
    <property type="entry name" value="PUM3"/>
</dbReference>
<dbReference type="InterPro" id="IPR016024">
    <property type="entry name" value="ARM-type_fold"/>
</dbReference>
<dbReference type="PANTHER" id="PTHR13389:SF0">
    <property type="entry name" value="PUMILIO HOMOLOG 3"/>
    <property type="match status" value="1"/>
</dbReference>
<sequence length="759" mass="87031">MEISTRKRTHVKHHKSMRGDPEGDSVLHSKQHKFVVPAPPNSENDTSIEKGISPKKRSRKAHEHYISVIKPKHKYLNDTDMSMGERSDTPDTLSQISAIAPVDDTQDPTYEQIKEPKGRMDTTWEQAVEHARGQPDGAEKSFHKKKLSKASLKVKLPEVSPEKEEEKAPVAVNNDGKLERRKSLKMQFKKATSKLKSLKSKKNLNDGKKKLDATLADETMTKKPSMKELPKKERKKVRKMMNNNYEMTQRSKKIWEDLRRHDLQPEKKKELCDELMEMVKGKIKQFCFAHDTARVVQCLIQHGTPEQKEHVFEELKDDICIMAKSKYAKFLVKKMLMYGSKHQKSLVFRNFHGNVRKLVRHAEAAEVVEYAYNEHASASQRLLLLEDFYGPSFALFRTPDILTLDQIMTSQPDKREMILRNMKEALLPLIDKNILLHSMVHKLFMEFFTYAGEKMRAEMVEALREGLIHMLHTRDGSRVAMFCVWHGTAKDRKVIIKSLKTHVLKICKEEYGHLVMLAIFDVVDDTKLVQKALLEEMLKSIQVMFADQYGRKVLLYALSPRDPLHFHPDIVRVLQEGDKNSTSKKEKSVRERELLEFFSQPLLQYVVDNARDLVLNNSSLLLVLSIITHAIGDPTAAMEAIAKIAGEPFVAGDTESPHIVENPAGHMTLKRLIQNDKDRMKAGAGVLFSEVLLRNLGEGSLKSWAACNRGCFTLVFLMELEHPEITKQVTSQLMGIRKSLKKMTFKGAQVLLQKLDMWT</sequence>
<dbReference type="Gene3D" id="1.25.10.10">
    <property type="entry name" value="Leucine-rich Repeat Variant"/>
    <property type="match status" value="2"/>
</dbReference>
<dbReference type="InterPro" id="IPR033133">
    <property type="entry name" value="PUM-HD"/>
</dbReference>
<name>A0ABD3W7S4_SINWO</name>
<dbReference type="InterPro" id="IPR012959">
    <property type="entry name" value="CPL_dom"/>
</dbReference>
<dbReference type="GO" id="GO:0003723">
    <property type="term" value="F:RNA binding"/>
    <property type="evidence" value="ECO:0007669"/>
    <property type="project" value="UniProtKB-KW"/>
</dbReference>
<dbReference type="Pfam" id="PF08144">
    <property type="entry name" value="CPL"/>
    <property type="match status" value="1"/>
</dbReference>
<evidence type="ECO:0000256" key="2">
    <source>
        <dbReference type="ARBA" id="ARBA00022884"/>
    </source>
</evidence>
<evidence type="ECO:0000256" key="1">
    <source>
        <dbReference type="ARBA" id="ARBA00022737"/>
    </source>
</evidence>
<feature type="compositionally biased region" description="Basic residues" evidence="3">
    <location>
        <begin position="1"/>
        <end position="16"/>
    </location>
</feature>
<proteinExistence type="predicted"/>
<evidence type="ECO:0000256" key="3">
    <source>
        <dbReference type="SAM" id="MobiDB-lite"/>
    </source>
</evidence>
<reference evidence="5 6" key="1">
    <citation type="submission" date="2024-11" db="EMBL/GenBank/DDBJ databases">
        <title>Chromosome-level genome assembly of the freshwater bivalve Anodonta woodiana.</title>
        <authorList>
            <person name="Chen X."/>
        </authorList>
    </citation>
    <scope>NUCLEOTIDE SEQUENCE [LARGE SCALE GENOMIC DNA]</scope>
    <source>
        <strain evidence="5">MN2024</strain>
        <tissue evidence="5">Gills</tissue>
    </source>
</reference>
<evidence type="ECO:0000313" key="5">
    <source>
        <dbReference type="EMBL" id="KAL3869283.1"/>
    </source>
</evidence>
<dbReference type="SMART" id="SM00025">
    <property type="entry name" value="Pumilio"/>
    <property type="match status" value="6"/>
</dbReference>
<comment type="caution">
    <text evidence="5">The sequence shown here is derived from an EMBL/GenBank/DDBJ whole genome shotgun (WGS) entry which is preliminary data.</text>
</comment>
<keyword evidence="2" id="KW-0694">RNA-binding</keyword>
<dbReference type="AlphaFoldDB" id="A0ABD3W7S4"/>
<gene>
    <name evidence="5" type="ORF">ACJMK2_041986</name>
</gene>
<dbReference type="SUPFAM" id="SSF48371">
    <property type="entry name" value="ARM repeat"/>
    <property type="match status" value="1"/>
</dbReference>
<evidence type="ECO:0000259" key="4">
    <source>
        <dbReference type="PROSITE" id="PS50303"/>
    </source>
</evidence>
<keyword evidence="1" id="KW-0677">Repeat</keyword>
<feature type="domain" description="PUM-HD" evidence="4">
    <location>
        <begin position="250"/>
        <end position="602"/>
    </location>
</feature>
<keyword evidence="6" id="KW-1185">Reference proteome</keyword>
<protein>
    <recommendedName>
        <fullName evidence="4">PUM-HD domain-containing protein</fullName>
    </recommendedName>
</protein>
<feature type="compositionally biased region" description="Basic and acidic residues" evidence="3">
    <location>
        <begin position="17"/>
        <end position="27"/>
    </location>
</feature>
<dbReference type="InterPro" id="IPR001313">
    <property type="entry name" value="Pumilio_RNA-bd_rpt"/>
</dbReference>